<proteinExistence type="predicted"/>
<keyword evidence="2" id="KW-1185">Reference proteome</keyword>
<name>S7QLD3_GLOTA</name>
<dbReference type="HOGENOM" id="CLU_1224880_0_0_1"/>
<evidence type="ECO:0000313" key="2">
    <source>
        <dbReference type="Proteomes" id="UP000030669"/>
    </source>
</evidence>
<dbReference type="GeneID" id="19301019"/>
<organism evidence="1 2">
    <name type="scientific">Gloeophyllum trabeum (strain ATCC 11539 / FP-39264 / Madison 617)</name>
    <name type="common">Brown rot fungus</name>
    <dbReference type="NCBI Taxonomy" id="670483"/>
    <lineage>
        <taxon>Eukaryota</taxon>
        <taxon>Fungi</taxon>
        <taxon>Dikarya</taxon>
        <taxon>Basidiomycota</taxon>
        <taxon>Agaricomycotina</taxon>
        <taxon>Agaricomycetes</taxon>
        <taxon>Gloeophyllales</taxon>
        <taxon>Gloeophyllaceae</taxon>
        <taxon>Gloeophyllum</taxon>
    </lineage>
</organism>
<protein>
    <submittedName>
        <fullName evidence="1">Uncharacterized protein</fullName>
    </submittedName>
</protein>
<dbReference type="AlphaFoldDB" id="S7QLD3"/>
<reference evidence="1 2" key="1">
    <citation type="journal article" date="2012" name="Science">
        <title>The Paleozoic origin of enzymatic lignin decomposition reconstructed from 31 fungal genomes.</title>
        <authorList>
            <person name="Floudas D."/>
            <person name="Binder M."/>
            <person name="Riley R."/>
            <person name="Barry K."/>
            <person name="Blanchette R.A."/>
            <person name="Henrissat B."/>
            <person name="Martinez A.T."/>
            <person name="Otillar R."/>
            <person name="Spatafora J.W."/>
            <person name="Yadav J.S."/>
            <person name="Aerts A."/>
            <person name="Benoit I."/>
            <person name="Boyd A."/>
            <person name="Carlson A."/>
            <person name="Copeland A."/>
            <person name="Coutinho P.M."/>
            <person name="de Vries R.P."/>
            <person name="Ferreira P."/>
            <person name="Findley K."/>
            <person name="Foster B."/>
            <person name="Gaskell J."/>
            <person name="Glotzer D."/>
            <person name="Gorecki P."/>
            <person name="Heitman J."/>
            <person name="Hesse C."/>
            <person name="Hori C."/>
            <person name="Igarashi K."/>
            <person name="Jurgens J.A."/>
            <person name="Kallen N."/>
            <person name="Kersten P."/>
            <person name="Kohler A."/>
            <person name="Kuees U."/>
            <person name="Kumar T.K.A."/>
            <person name="Kuo A."/>
            <person name="LaButti K."/>
            <person name="Larrondo L.F."/>
            <person name="Lindquist E."/>
            <person name="Ling A."/>
            <person name="Lombard V."/>
            <person name="Lucas S."/>
            <person name="Lundell T."/>
            <person name="Martin R."/>
            <person name="McLaughlin D.J."/>
            <person name="Morgenstern I."/>
            <person name="Morin E."/>
            <person name="Murat C."/>
            <person name="Nagy L.G."/>
            <person name="Nolan M."/>
            <person name="Ohm R.A."/>
            <person name="Patyshakuliyeva A."/>
            <person name="Rokas A."/>
            <person name="Ruiz-Duenas F.J."/>
            <person name="Sabat G."/>
            <person name="Salamov A."/>
            <person name="Samejima M."/>
            <person name="Schmutz J."/>
            <person name="Slot J.C."/>
            <person name="St John F."/>
            <person name="Stenlid J."/>
            <person name="Sun H."/>
            <person name="Sun S."/>
            <person name="Syed K."/>
            <person name="Tsang A."/>
            <person name="Wiebenga A."/>
            <person name="Young D."/>
            <person name="Pisabarro A."/>
            <person name="Eastwood D.C."/>
            <person name="Martin F."/>
            <person name="Cullen D."/>
            <person name="Grigoriev I.V."/>
            <person name="Hibbett D.S."/>
        </authorList>
    </citation>
    <scope>NUCLEOTIDE SEQUENCE [LARGE SCALE GENOMIC DNA]</scope>
    <source>
        <strain evidence="1 2">ATCC 11539</strain>
    </source>
</reference>
<gene>
    <name evidence="1" type="ORF">GLOTRDRAFT_123889</name>
</gene>
<sequence>MLSELQDSDIFDVENMTDTEIWGLDQVDDYIYSLFPRRLLDEIQSMGEGNGRGRHPVDLEVARGWLKHDSFILFLRMTGDESSSDSQQGISFGQMLCYKAFLLPDYLYSHPAFAVSRADKWMHIAHFEAWLTSQYCSEDVRGNRLFFCEEILRLAPSATLTPPPTPHDRPLGIWQAQQRTLTFTRVEDMQRIEGRLEANRHSQENLTYEDVLTDQRCSKFQQNTVV</sequence>
<dbReference type="RefSeq" id="XP_007860607.1">
    <property type="nucleotide sequence ID" value="XM_007862416.1"/>
</dbReference>
<evidence type="ECO:0000313" key="1">
    <source>
        <dbReference type="EMBL" id="EPQ60132.1"/>
    </source>
</evidence>
<accession>S7QLD3</accession>
<dbReference type="Proteomes" id="UP000030669">
    <property type="component" value="Unassembled WGS sequence"/>
</dbReference>
<dbReference type="EMBL" id="KB469296">
    <property type="protein sequence ID" value="EPQ60132.1"/>
    <property type="molecule type" value="Genomic_DNA"/>
</dbReference>
<dbReference type="KEGG" id="gtr:GLOTRDRAFT_123889"/>